<dbReference type="InterPro" id="IPR020287">
    <property type="entry name" value="Tail_sheath_C"/>
</dbReference>
<evidence type="ECO:0000256" key="1">
    <source>
        <dbReference type="ARBA" id="ARBA00008005"/>
    </source>
</evidence>
<evidence type="ECO:0000256" key="5">
    <source>
        <dbReference type="ARBA" id="ARBA00023003"/>
    </source>
</evidence>
<dbReference type="Pfam" id="PF17482">
    <property type="entry name" value="Phage_sheath_1C"/>
    <property type="match status" value="1"/>
</dbReference>
<name>A0A8S5L9A3_9CAUD</name>
<comment type="similarity">
    <text evidence="1">Belongs to the myoviridae tail sheath protein family.</text>
</comment>
<dbReference type="EMBL" id="BK014662">
    <property type="protein sequence ID" value="DAD66478.1"/>
    <property type="molecule type" value="Genomic_DNA"/>
</dbReference>
<reference evidence="9" key="1">
    <citation type="journal article" date="2021" name="Proc. Natl. Acad. Sci. U.S.A.">
        <title>A Catalog of Tens of Thousands of Viruses from Human Metagenomes Reveals Hidden Associations with Chronic Diseases.</title>
        <authorList>
            <person name="Tisza M.J."/>
            <person name="Buck C.B."/>
        </authorList>
    </citation>
    <scope>NUCLEOTIDE SEQUENCE</scope>
    <source>
        <strain evidence="9">CtPuP5</strain>
    </source>
</reference>
<dbReference type="InterPro" id="IPR052042">
    <property type="entry name" value="Tail_sheath_structural"/>
</dbReference>
<evidence type="ECO:0000256" key="7">
    <source>
        <dbReference type="ARBA" id="ARBA00023296"/>
    </source>
</evidence>
<sequence>MATNNNSARQTHVSPGIYTKETDLTYAVKSLGITTLGLVGETVKGPAFQPLLIENWNQFTNYFGGTNPSQFKGSGYLKYEAPYIAKSYLKQSNQLYVTRVLGLSGYNAGPAWAITAYAPAGKDGKDMLIAILRSRGEYQKTAFVSTATEEQCEDVYEYDKLIYYVSDVDNVSLVPSKSFNLGSGCDKFFGVTTDPSGDSYFNVSQINYGKFTISGTTDKGMAFSYAVSLNPGDKNYIINVLGTQQDVGDTELYVEELYDVALKQLIESGDITGINKQMVGFPPIKVTPAYASCNDLLLEDEQLLTKRDIGKRFLATQDSINPETKKMWNVHKTTDGGVSYTVTPAVAGNIYQVISFVTTAGTREYYYNETGEKLGAATPDAQNVLTEAVEVLSDNLFYVKDGENINPITCDLNNYKEQYRFASTPWIVSELKGDAQNVELVKLFRFHTISDGNASNIQIKVSIENIKPNDGLFDVVIRSFYDTDSSPVVLERYSKCNLVSGSANYLGLKIGTIDDKFVTKSNYVQVEINENDRVKSSVPCGFLGYPVRDYSGLIPGNGVTGTVKQPLLQYNINIDEDIRAKKQYFGLSNLTGIDEDIVSYKGVEAYNGLPQGLTPSFHLDSRLVSKEDLSTGTTGFTQVVTVDGETGYTWVTVNRNNVTSEGIEPRIGTDALMQGTIYEDINYRKFTVLPYGGFDGWDIYRASRTITDDFKYNKYKGSINTKSGVGANFSIINDPVAYNFDSGTKAITSDWYAYLSAIRTFANPKTIDINVLATPGIDYVNDQMLVEEVISMVEDERADSVYVVTTPDKPFGASDSVSDMFTPDEAVSNLEETGIDSNYTCSYYPNIQYFDADNNVYVYLPPTKDVVRNFALTDNTAYPWFAPAGWDRGAIDGVKPKKTLKLDEQDTLYAGGLNFVQSFAQEGFRLWGQKNFQIADTQMNRIATRRLLLQLRKLISIACIKLIFELNDNTTKETFKSLVNPILENVFNNRGISDFRIDVDDSVEARDRHELPAKIWIKPIGALEYIDINFMITPEGASFDDY</sequence>
<proteinExistence type="inferred from homology"/>
<keyword evidence="3" id="KW-1227">Viral tail protein</keyword>
<dbReference type="PANTHER" id="PTHR35861">
    <property type="match status" value="1"/>
</dbReference>
<keyword evidence="4" id="KW-1242">Viral contractile tail ejection system</keyword>
<keyword evidence="5" id="KW-1229">Viral tail sheath protein</keyword>
<keyword evidence="2" id="KW-1162">Viral penetration into host cytoplasm</keyword>
<evidence type="ECO:0000256" key="4">
    <source>
        <dbReference type="ARBA" id="ARBA00022766"/>
    </source>
</evidence>
<feature type="domain" description="Tail sheath protein C-terminal" evidence="8">
    <location>
        <begin position="936"/>
        <end position="1032"/>
    </location>
</feature>
<keyword evidence="5" id="KW-0946">Virion</keyword>
<evidence type="ECO:0000256" key="3">
    <source>
        <dbReference type="ARBA" id="ARBA00022732"/>
    </source>
</evidence>
<evidence type="ECO:0000259" key="8">
    <source>
        <dbReference type="Pfam" id="PF17482"/>
    </source>
</evidence>
<keyword evidence="6" id="KW-1171">Viral genome ejection through host cell envelope</keyword>
<dbReference type="Gene3D" id="3.40.50.11780">
    <property type="match status" value="2"/>
</dbReference>
<evidence type="ECO:0000256" key="2">
    <source>
        <dbReference type="ARBA" id="ARBA00022595"/>
    </source>
</evidence>
<keyword evidence="7" id="KW-1160">Virus entry into host cell</keyword>
<dbReference type="PANTHER" id="PTHR35861:SF2">
    <property type="entry name" value="FELS-2 PROPHAGE PROTEIN"/>
    <property type="match status" value="1"/>
</dbReference>
<evidence type="ECO:0000313" key="9">
    <source>
        <dbReference type="EMBL" id="DAD66478.1"/>
    </source>
</evidence>
<organism evidence="9">
    <name type="scientific">Myoviridae sp. ctPuP5</name>
    <dbReference type="NCBI Taxonomy" id="2823543"/>
    <lineage>
        <taxon>Viruses</taxon>
        <taxon>Duplodnaviria</taxon>
        <taxon>Heunggongvirae</taxon>
        <taxon>Uroviricota</taxon>
        <taxon>Caudoviricetes</taxon>
    </lineage>
</organism>
<dbReference type="GO" id="GO:0099000">
    <property type="term" value="P:symbiont genome ejection through host cell envelope, contractile tail mechanism"/>
    <property type="evidence" value="ECO:0007669"/>
    <property type="project" value="UniProtKB-KW"/>
</dbReference>
<protein>
    <submittedName>
        <fullName evidence="9">Tail sheath protein</fullName>
    </submittedName>
</protein>
<accession>A0A8S5L9A3</accession>
<dbReference type="GO" id="GO:0098027">
    <property type="term" value="C:virus tail, sheath"/>
    <property type="evidence" value="ECO:0007669"/>
    <property type="project" value="UniProtKB-KW"/>
</dbReference>
<evidence type="ECO:0000256" key="6">
    <source>
        <dbReference type="ARBA" id="ARBA00023009"/>
    </source>
</evidence>